<evidence type="ECO:0000313" key="2">
    <source>
        <dbReference type="Proteomes" id="UP000557872"/>
    </source>
</evidence>
<reference evidence="1 2" key="1">
    <citation type="submission" date="2020-07" db="EMBL/GenBank/DDBJ databases">
        <title>Roseicoccus Jingziensis gen. nov., sp. nov., isolated from coastal seawater.</title>
        <authorList>
            <person name="Feng X."/>
        </authorList>
    </citation>
    <scope>NUCLEOTIDE SEQUENCE [LARGE SCALE GENOMIC DNA]</scope>
    <source>
        <strain evidence="1 2">N1E253</strain>
    </source>
</reference>
<name>A0A851GM89_9BACT</name>
<gene>
    <name evidence="1" type="ORF">HW115_06455</name>
</gene>
<dbReference type="AlphaFoldDB" id="A0A851GM89"/>
<dbReference type="Gene3D" id="3.20.20.70">
    <property type="entry name" value="Aldolase class I"/>
    <property type="match status" value="1"/>
</dbReference>
<accession>A0A851GM89</accession>
<dbReference type="Pfam" id="PF02065">
    <property type="entry name" value="Melibiase"/>
    <property type="match status" value="1"/>
</dbReference>
<proteinExistence type="predicted"/>
<dbReference type="InterPro" id="IPR013785">
    <property type="entry name" value="Aldolase_TIM"/>
</dbReference>
<dbReference type="InterPro" id="IPR017853">
    <property type="entry name" value="GH"/>
</dbReference>
<dbReference type="SUPFAM" id="SSF51445">
    <property type="entry name" value="(Trans)glycosidases"/>
    <property type="match status" value="1"/>
</dbReference>
<dbReference type="Proteomes" id="UP000557872">
    <property type="component" value="Unassembled WGS sequence"/>
</dbReference>
<protein>
    <submittedName>
        <fullName evidence="1">Alpha-galactosidase</fullName>
    </submittedName>
</protein>
<comment type="caution">
    <text evidence="1">The sequence shown here is derived from an EMBL/GenBank/DDBJ whole genome shotgun (WGS) entry which is preliminary data.</text>
</comment>
<sequence>MTNQMTPDLQIVVGSHGIDVSLKFAVESADAGAEWVEQGKRWVCLSPQLHCEVCLSQLGDHCVYELRVSNCGDRPVAIQGMSLGPDRVKWTRGLDQPHALYALHPRVTGVNDYDADEVLGLPPLAALPKDEWHALSERCAELPHLEALVLTDAWDRPSLVEGPLSQNHAHQRKRVRWTGAGQIDFESTYRFMGIRERVLAPGESIAESGFIQCLPNGDLNNALRDYLDALVASTGTRAPLNPLVDQRFFCTWNNYIYWEANQEEILPSVRKVKEKLPAVQWYLLDDGYMVSQGSSSKLERKENGERIHSLERELPWFHHCPGISFLFDGGEGVDDEKFPDGLDGFARKVKSLGMRPGIWIGMETSRYAPVAVKHPDWFIDIGHESHLLPDLSVPEVRVQMEKAFSILFHDWGFEAVKIDFVTHLTDHPKLNYRYQEKSGAELRRWLFSTVREYLPEDGFISLACWLCMGSPWIAPWVDSYRDSMDARDGNWQTVLSNVRWSILPALSGGSGQPIPDADSVSVFKGLEKQAMQTWVNYARVGGMVLEAGGDLLRWSDKEAAQVNDSLIDGQAGGRVYFADTTFWSRDGLPCASYRALDDESYILGLYNWQDHETNVSPDWVGPIGACSKFISLLTEEVLSRDDLTHYRLPARGSALFRAI</sequence>
<dbReference type="EMBL" id="JACBAZ010000002">
    <property type="protein sequence ID" value="NWK55244.1"/>
    <property type="molecule type" value="Genomic_DNA"/>
</dbReference>
<evidence type="ECO:0000313" key="1">
    <source>
        <dbReference type="EMBL" id="NWK55244.1"/>
    </source>
</evidence>
<keyword evidence="2" id="KW-1185">Reference proteome</keyword>
<organism evidence="1 2">
    <name type="scientific">Oceaniferula marina</name>
    <dbReference type="NCBI Taxonomy" id="2748318"/>
    <lineage>
        <taxon>Bacteria</taxon>
        <taxon>Pseudomonadati</taxon>
        <taxon>Verrucomicrobiota</taxon>
        <taxon>Verrucomicrobiia</taxon>
        <taxon>Verrucomicrobiales</taxon>
        <taxon>Verrucomicrobiaceae</taxon>
        <taxon>Oceaniferula</taxon>
    </lineage>
</organism>
<dbReference type="RefSeq" id="WP_227021366.1">
    <property type="nucleotide sequence ID" value="NZ_JACBAZ010000002.1"/>
</dbReference>